<keyword evidence="2" id="KW-1185">Reference proteome</keyword>
<dbReference type="EMBL" id="CP024964">
    <property type="protein sequence ID" value="ATZ18085.1"/>
    <property type="molecule type" value="Genomic_DNA"/>
</dbReference>
<protein>
    <submittedName>
        <fullName evidence="1">Uncharacterized protein</fullName>
    </submittedName>
</protein>
<dbReference type="OrthoDB" id="391683at2"/>
<dbReference type="RefSeq" id="WP_028124084.1">
    <property type="nucleotide sequence ID" value="NZ_CP024964.1"/>
</dbReference>
<dbReference type="KEGG" id="eml:EMELA_v1c05500"/>
<organism evidence="1 2">
    <name type="scientific">Mesoplasma melaleucae</name>
    <dbReference type="NCBI Taxonomy" id="81459"/>
    <lineage>
        <taxon>Bacteria</taxon>
        <taxon>Bacillati</taxon>
        <taxon>Mycoplasmatota</taxon>
        <taxon>Mollicutes</taxon>
        <taxon>Entomoplasmatales</taxon>
        <taxon>Entomoplasmataceae</taxon>
        <taxon>Mesoplasma</taxon>
    </lineage>
</organism>
<accession>A0A2K8NW63</accession>
<reference evidence="1 2" key="1">
    <citation type="submission" date="2017-11" db="EMBL/GenBank/DDBJ databases">
        <title>Genome sequence of Entomoplasma melaleucae M1 (ATCC 49191).</title>
        <authorList>
            <person name="Lo W.-S."/>
            <person name="Gasparich G.E."/>
            <person name="Kuo C.-H."/>
        </authorList>
    </citation>
    <scope>NUCLEOTIDE SEQUENCE [LARGE SCALE GENOMIC DNA]</scope>
    <source>
        <strain evidence="1 2">M1</strain>
    </source>
</reference>
<proteinExistence type="predicted"/>
<evidence type="ECO:0000313" key="2">
    <source>
        <dbReference type="Proteomes" id="UP000231896"/>
    </source>
</evidence>
<dbReference type="Proteomes" id="UP000231896">
    <property type="component" value="Chromosome"/>
</dbReference>
<sequence>MKVKQAIINHFQDTRIKKEQTTKVFDINFSWEFTNLSEIISKPRFIKYLNMKYKKDFNKKTISYFNETIDQIRIFNKEVDQSIWDYLIQTNNDKIIYNIYEEFLVFMYSSIKVFINDILIEQMIYWNEEIEIKKLNNKHYDSHLYFNLEIQKYKNNYQKFLYKKLKTLLKEEPNNSVIGIIVQAYDENIKENEIKLVELKQAALLKYQKELLW</sequence>
<name>A0A2K8NW63_9MOLU</name>
<gene>
    <name evidence="1" type="ORF">EMELA_v1c05500</name>
</gene>
<dbReference type="AlphaFoldDB" id="A0A2K8NW63"/>
<evidence type="ECO:0000313" key="1">
    <source>
        <dbReference type="EMBL" id="ATZ18085.1"/>
    </source>
</evidence>